<proteinExistence type="predicted"/>
<dbReference type="EMBL" id="QGKV02000759">
    <property type="protein sequence ID" value="KAF3565882.1"/>
    <property type="molecule type" value="Genomic_DNA"/>
</dbReference>
<gene>
    <name evidence="1" type="ORF">DY000_02015020</name>
</gene>
<accession>A0ABQ7D0Y1</accession>
<protein>
    <submittedName>
        <fullName evidence="1">Uncharacterized protein</fullName>
    </submittedName>
</protein>
<comment type="caution">
    <text evidence="1">The sequence shown here is derived from an EMBL/GenBank/DDBJ whole genome shotgun (WGS) entry which is preliminary data.</text>
</comment>
<evidence type="ECO:0000313" key="2">
    <source>
        <dbReference type="Proteomes" id="UP000266723"/>
    </source>
</evidence>
<name>A0ABQ7D0Y1_BRACR</name>
<organism evidence="1 2">
    <name type="scientific">Brassica cretica</name>
    <name type="common">Mustard</name>
    <dbReference type="NCBI Taxonomy" id="69181"/>
    <lineage>
        <taxon>Eukaryota</taxon>
        <taxon>Viridiplantae</taxon>
        <taxon>Streptophyta</taxon>
        <taxon>Embryophyta</taxon>
        <taxon>Tracheophyta</taxon>
        <taxon>Spermatophyta</taxon>
        <taxon>Magnoliopsida</taxon>
        <taxon>eudicotyledons</taxon>
        <taxon>Gunneridae</taxon>
        <taxon>Pentapetalae</taxon>
        <taxon>rosids</taxon>
        <taxon>malvids</taxon>
        <taxon>Brassicales</taxon>
        <taxon>Brassicaceae</taxon>
        <taxon>Brassiceae</taxon>
        <taxon>Brassica</taxon>
    </lineage>
</organism>
<dbReference type="Proteomes" id="UP000266723">
    <property type="component" value="Unassembled WGS sequence"/>
</dbReference>
<keyword evidence="2" id="KW-1185">Reference proteome</keyword>
<reference evidence="1 2" key="1">
    <citation type="journal article" date="2020" name="BMC Genomics">
        <title>Intraspecific diversification of the crop wild relative Brassica cretica Lam. using demographic model selection.</title>
        <authorList>
            <person name="Kioukis A."/>
            <person name="Michalopoulou V.A."/>
            <person name="Briers L."/>
            <person name="Pirintsos S."/>
            <person name="Studholme D.J."/>
            <person name="Pavlidis P."/>
            <person name="Sarris P.F."/>
        </authorList>
    </citation>
    <scope>NUCLEOTIDE SEQUENCE [LARGE SCALE GENOMIC DNA]</scope>
    <source>
        <strain evidence="2">cv. PFS-1207/04</strain>
    </source>
</reference>
<sequence>MQAKLPFLSLPMNILSILTGEKGYPALFGLLRAFDVCSYFQAHKIANSQFTPAAVRDMIVALVIGAELWRPKSICQVNRGKRTMVHHLWLVLLMSIHLPQCCYSS</sequence>
<evidence type="ECO:0000313" key="1">
    <source>
        <dbReference type="EMBL" id="KAF3565882.1"/>
    </source>
</evidence>